<dbReference type="InterPro" id="IPR015381">
    <property type="entry name" value="XLF-like_N"/>
</dbReference>
<evidence type="ECO:0000256" key="3">
    <source>
        <dbReference type="ARBA" id="ARBA00023204"/>
    </source>
</evidence>
<feature type="compositionally biased region" description="Basic residues" evidence="5">
    <location>
        <begin position="368"/>
        <end position="381"/>
    </location>
</feature>
<feature type="domain" description="XLF-like N-terminal" evidence="6">
    <location>
        <begin position="17"/>
        <end position="133"/>
    </location>
</feature>
<comment type="subcellular location">
    <subcellularLocation>
        <location evidence="1">Nucleus</location>
    </subcellularLocation>
</comment>
<feature type="region of interest" description="Disordered" evidence="5">
    <location>
        <begin position="251"/>
        <end position="381"/>
    </location>
</feature>
<feature type="compositionally biased region" description="Low complexity" evidence="5">
    <location>
        <begin position="278"/>
        <end position="287"/>
    </location>
</feature>
<feature type="compositionally biased region" description="Low complexity" evidence="5">
    <location>
        <begin position="309"/>
        <end position="327"/>
    </location>
</feature>
<dbReference type="Proteomes" id="UP000521872">
    <property type="component" value="Unassembled WGS sequence"/>
</dbReference>
<evidence type="ECO:0000256" key="2">
    <source>
        <dbReference type="ARBA" id="ARBA00022763"/>
    </source>
</evidence>
<dbReference type="InterPro" id="IPR038051">
    <property type="entry name" value="XRCC4-like_N_sf"/>
</dbReference>
<evidence type="ECO:0000259" key="6">
    <source>
        <dbReference type="Pfam" id="PF09302"/>
    </source>
</evidence>
<dbReference type="Gene3D" id="2.170.210.10">
    <property type="entry name" value="DNA double-strand break repair and VJ recombination XRCC4, N-terminal"/>
    <property type="match status" value="1"/>
</dbReference>
<keyword evidence="8" id="KW-1185">Reference proteome</keyword>
<dbReference type="CDD" id="cd22285">
    <property type="entry name" value="HD_XLF_N"/>
    <property type="match status" value="1"/>
</dbReference>
<evidence type="ECO:0000313" key="7">
    <source>
        <dbReference type="EMBL" id="KAF4613726.1"/>
    </source>
</evidence>
<dbReference type="EMBL" id="JAACJL010000045">
    <property type="protein sequence ID" value="KAF4613726.1"/>
    <property type="molecule type" value="Genomic_DNA"/>
</dbReference>
<reference evidence="7 8" key="1">
    <citation type="submission" date="2019-12" db="EMBL/GenBank/DDBJ databases">
        <authorList>
            <person name="Floudas D."/>
            <person name="Bentzer J."/>
            <person name="Ahren D."/>
            <person name="Johansson T."/>
            <person name="Persson P."/>
            <person name="Tunlid A."/>
        </authorList>
    </citation>
    <scope>NUCLEOTIDE SEQUENCE [LARGE SCALE GENOMIC DNA]</scope>
    <source>
        <strain evidence="7 8">CBS 102.39</strain>
    </source>
</reference>
<keyword evidence="4" id="KW-0539">Nucleus</keyword>
<keyword evidence="2" id="KW-0227">DNA damage</keyword>
<gene>
    <name evidence="7" type="ORF">D9613_007766</name>
</gene>
<protein>
    <recommendedName>
        <fullName evidence="6">XLF-like N-terminal domain-containing protein</fullName>
    </recommendedName>
</protein>
<keyword evidence="3" id="KW-0234">DNA repair</keyword>
<accession>A0A8H4QMP2</accession>
<feature type="compositionally biased region" description="Polar residues" evidence="5">
    <location>
        <begin position="351"/>
        <end position="367"/>
    </location>
</feature>
<evidence type="ECO:0000313" key="8">
    <source>
        <dbReference type="Proteomes" id="UP000521872"/>
    </source>
</evidence>
<dbReference type="GO" id="GO:0006303">
    <property type="term" value="P:double-strand break repair via nonhomologous end joining"/>
    <property type="evidence" value="ECO:0007669"/>
    <property type="project" value="UniProtKB-ARBA"/>
</dbReference>
<evidence type="ECO:0000256" key="1">
    <source>
        <dbReference type="ARBA" id="ARBA00004123"/>
    </source>
</evidence>
<evidence type="ECO:0000256" key="5">
    <source>
        <dbReference type="SAM" id="MobiDB-lite"/>
    </source>
</evidence>
<evidence type="ECO:0000256" key="4">
    <source>
        <dbReference type="ARBA" id="ARBA00023242"/>
    </source>
</evidence>
<comment type="caution">
    <text evidence="7">The sequence shown here is derived from an EMBL/GenBank/DDBJ whole genome shotgun (WGS) entry which is preliminary data.</text>
</comment>
<dbReference type="GO" id="GO:0005634">
    <property type="term" value="C:nucleus"/>
    <property type="evidence" value="ECO:0007669"/>
    <property type="project" value="UniProtKB-SubCell"/>
</dbReference>
<dbReference type="Pfam" id="PF09302">
    <property type="entry name" value="XLF"/>
    <property type="match status" value="1"/>
</dbReference>
<name>A0A8H4QMP2_9AGAR</name>
<proteinExistence type="predicted"/>
<organism evidence="7 8">
    <name type="scientific">Agrocybe pediades</name>
    <dbReference type="NCBI Taxonomy" id="84607"/>
    <lineage>
        <taxon>Eukaryota</taxon>
        <taxon>Fungi</taxon>
        <taxon>Dikarya</taxon>
        <taxon>Basidiomycota</taxon>
        <taxon>Agaricomycotina</taxon>
        <taxon>Agaricomycetes</taxon>
        <taxon>Agaricomycetidae</taxon>
        <taxon>Agaricales</taxon>
        <taxon>Agaricineae</taxon>
        <taxon>Strophariaceae</taxon>
        <taxon>Agrocybe</taxon>
    </lineage>
</organism>
<dbReference type="AlphaFoldDB" id="A0A8H4QMP2"/>
<sequence>MEEFTDDHIKSLLSREWLVKVDSAKSKPYLFKYSSSLVDLSCYFMITDTKSVWAEVLTPKLVARRWRSCNKSSPDSFADEGDEEVWRERLIELLSKAHTMGGTTDMSFEIVESNFADLGVEIQFENFKWKWETCFVGHKKSSEIISKHLIFPLISLNHLAFSSAESLGEMADGDVEKAVDKLGRTARRTVDNHVKNALSKPKVASAIQRMTAMFNFMPDLSSVTSTAEKPLLELEEEDLTVATKVPAKAVYQTPTRRKSPSPTPVIQPRVGTPKAVVTSKTDPPESSTESESEDEKPSKPVVKPSQHIPSSKPGPVSSVPAEPSSIPESPPSRPTKKARPSSPSSSDDSDVNMNSRAGSTVASNTTRRTTKQPIKRGGKRF</sequence>